<dbReference type="PROSITE" id="PS51257">
    <property type="entry name" value="PROKAR_LIPOPROTEIN"/>
    <property type="match status" value="1"/>
</dbReference>
<organism evidence="1 2">
    <name type="scientific">Eragrostis curvula</name>
    <name type="common">weeping love grass</name>
    <dbReference type="NCBI Taxonomy" id="38414"/>
    <lineage>
        <taxon>Eukaryota</taxon>
        <taxon>Viridiplantae</taxon>
        <taxon>Streptophyta</taxon>
        <taxon>Embryophyta</taxon>
        <taxon>Tracheophyta</taxon>
        <taxon>Spermatophyta</taxon>
        <taxon>Magnoliopsida</taxon>
        <taxon>Liliopsida</taxon>
        <taxon>Poales</taxon>
        <taxon>Poaceae</taxon>
        <taxon>PACMAD clade</taxon>
        <taxon>Chloridoideae</taxon>
        <taxon>Eragrostideae</taxon>
        <taxon>Eragrostidinae</taxon>
        <taxon>Eragrostis</taxon>
    </lineage>
</organism>
<dbReference type="Gramene" id="TVU11958">
    <property type="protein sequence ID" value="TVU11958"/>
    <property type="gene ID" value="EJB05_45570"/>
</dbReference>
<feature type="non-terminal residue" evidence="1">
    <location>
        <position position="1"/>
    </location>
</feature>
<name>A0A5J9TM35_9POAL</name>
<sequence length="150" mass="16332">MRRLEPTSQDAAPSPSAAESRWVAGHHALLAGSCGAATSRISARHAARPVLNATRCSRAERAGNGSLFVGPKRAHTLNLVCVSLCLLRSPICACLIPYPFGGTRNFWFPFDAQQPHFVLLPLLHGPTITIHSVRLLGSRHYVPIQEKNYT</sequence>
<evidence type="ECO:0000313" key="2">
    <source>
        <dbReference type="Proteomes" id="UP000324897"/>
    </source>
</evidence>
<dbReference type="EMBL" id="RWGY01000039">
    <property type="protein sequence ID" value="TVU11958.1"/>
    <property type="molecule type" value="Genomic_DNA"/>
</dbReference>
<comment type="caution">
    <text evidence="1">The sequence shown here is derived from an EMBL/GenBank/DDBJ whole genome shotgun (WGS) entry which is preliminary data.</text>
</comment>
<keyword evidence="2" id="KW-1185">Reference proteome</keyword>
<proteinExistence type="predicted"/>
<reference evidence="1 2" key="1">
    <citation type="journal article" date="2019" name="Sci. Rep.">
        <title>A high-quality genome of Eragrostis curvula grass provides insights into Poaceae evolution and supports new strategies to enhance forage quality.</title>
        <authorList>
            <person name="Carballo J."/>
            <person name="Santos B.A.C.M."/>
            <person name="Zappacosta D."/>
            <person name="Garbus I."/>
            <person name="Selva J.P."/>
            <person name="Gallo C.A."/>
            <person name="Diaz A."/>
            <person name="Albertini E."/>
            <person name="Caccamo M."/>
            <person name="Echenique V."/>
        </authorList>
    </citation>
    <scope>NUCLEOTIDE SEQUENCE [LARGE SCALE GENOMIC DNA]</scope>
    <source>
        <strain evidence="2">cv. Victoria</strain>
        <tissue evidence="1">Leaf</tissue>
    </source>
</reference>
<protein>
    <submittedName>
        <fullName evidence="1">Uncharacterized protein</fullName>
    </submittedName>
</protein>
<dbReference type="Proteomes" id="UP000324897">
    <property type="component" value="Chromosome 3"/>
</dbReference>
<gene>
    <name evidence="1" type="ORF">EJB05_45570</name>
</gene>
<dbReference type="AlphaFoldDB" id="A0A5J9TM35"/>
<evidence type="ECO:0000313" key="1">
    <source>
        <dbReference type="EMBL" id="TVU11958.1"/>
    </source>
</evidence>
<accession>A0A5J9TM35</accession>